<dbReference type="InterPro" id="IPR005119">
    <property type="entry name" value="LysR_subst-bd"/>
</dbReference>
<protein>
    <submittedName>
        <fullName evidence="6">LysR family transcriptional regulator</fullName>
    </submittedName>
</protein>
<proteinExistence type="inferred from homology"/>
<feature type="domain" description="HTH lysR-type" evidence="5">
    <location>
        <begin position="3"/>
        <end position="60"/>
    </location>
</feature>
<dbReference type="GO" id="GO:0005829">
    <property type="term" value="C:cytosol"/>
    <property type="evidence" value="ECO:0007669"/>
    <property type="project" value="TreeGrafter"/>
</dbReference>
<evidence type="ECO:0000313" key="6">
    <source>
        <dbReference type="EMBL" id="AXI03786.1"/>
    </source>
</evidence>
<evidence type="ECO:0000259" key="5">
    <source>
        <dbReference type="PROSITE" id="PS50931"/>
    </source>
</evidence>
<dbReference type="Gene3D" id="1.10.10.10">
    <property type="entry name" value="Winged helix-like DNA-binding domain superfamily/Winged helix DNA-binding domain"/>
    <property type="match status" value="1"/>
</dbReference>
<dbReference type="OrthoDB" id="9785974at2"/>
<dbReference type="InterPro" id="IPR000847">
    <property type="entry name" value="LysR_HTH_N"/>
</dbReference>
<dbReference type="SUPFAM" id="SSF46785">
    <property type="entry name" value="Winged helix' DNA-binding domain"/>
    <property type="match status" value="1"/>
</dbReference>
<dbReference type="Gene3D" id="3.40.190.10">
    <property type="entry name" value="Periplasmic binding protein-like II"/>
    <property type="match status" value="2"/>
</dbReference>
<dbReference type="PANTHER" id="PTHR30419">
    <property type="entry name" value="HTH-TYPE TRANSCRIPTIONAL REGULATOR YBHD"/>
    <property type="match status" value="1"/>
</dbReference>
<dbReference type="PANTHER" id="PTHR30419:SF2">
    <property type="entry name" value="LYSR FAMILY TRANSCRIPTIONAL REGULATOR"/>
    <property type="match status" value="1"/>
</dbReference>
<evidence type="ECO:0000313" key="7">
    <source>
        <dbReference type="Proteomes" id="UP000253940"/>
    </source>
</evidence>
<dbReference type="InterPro" id="IPR050950">
    <property type="entry name" value="HTH-type_LysR_regulators"/>
</dbReference>
<accession>A0A345P927</accession>
<evidence type="ECO:0000256" key="2">
    <source>
        <dbReference type="ARBA" id="ARBA00023015"/>
    </source>
</evidence>
<keyword evidence="7" id="KW-1185">Reference proteome</keyword>
<gene>
    <name evidence="6" type="ORF">HYN46_13665</name>
</gene>
<dbReference type="Proteomes" id="UP000253940">
    <property type="component" value="Chromosome"/>
</dbReference>
<organism evidence="6 7">
    <name type="scientific">Aquirhabdus parva</name>
    <dbReference type="NCBI Taxonomy" id="2283318"/>
    <lineage>
        <taxon>Bacteria</taxon>
        <taxon>Pseudomonadati</taxon>
        <taxon>Pseudomonadota</taxon>
        <taxon>Gammaproteobacteria</taxon>
        <taxon>Moraxellales</taxon>
        <taxon>Moraxellaceae</taxon>
        <taxon>Aquirhabdus</taxon>
    </lineage>
</organism>
<dbReference type="InterPro" id="IPR036390">
    <property type="entry name" value="WH_DNA-bd_sf"/>
</dbReference>
<dbReference type="RefSeq" id="WP_114899894.1">
    <property type="nucleotide sequence ID" value="NZ_CP031222.1"/>
</dbReference>
<evidence type="ECO:0000256" key="4">
    <source>
        <dbReference type="ARBA" id="ARBA00023163"/>
    </source>
</evidence>
<dbReference type="Pfam" id="PF03466">
    <property type="entry name" value="LysR_substrate"/>
    <property type="match status" value="1"/>
</dbReference>
<dbReference type="GO" id="GO:0003677">
    <property type="term" value="F:DNA binding"/>
    <property type="evidence" value="ECO:0007669"/>
    <property type="project" value="UniProtKB-KW"/>
</dbReference>
<dbReference type="Pfam" id="PF00126">
    <property type="entry name" value="HTH_1"/>
    <property type="match status" value="1"/>
</dbReference>
<comment type="similarity">
    <text evidence="1">Belongs to the LysR transcriptional regulatory family.</text>
</comment>
<dbReference type="GO" id="GO:0003700">
    <property type="term" value="F:DNA-binding transcription factor activity"/>
    <property type="evidence" value="ECO:0007669"/>
    <property type="project" value="InterPro"/>
</dbReference>
<evidence type="ECO:0000256" key="3">
    <source>
        <dbReference type="ARBA" id="ARBA00023125"/>
    </source>
</evidence>
<dbReference type="EMBL" id="CP031222">
    <property type="protein sequence ID" value="AXI03786.1"/>
    <property type="molecule type" value="Genomic_DNA"/>
</dbReference>
<sequence length="303" mass="33233">MRIDLTDLRLFLLVVEHGSLTQGAVAMNLSLAAVSERISNMESILGTPLFERVRRGVRTTVAGDALIRHARLILGQVEQMRGELDTYASGLKGRVRLMSNTAALSSFLPQKLCDFLARYPDLSVDVDEKPSTDIVLAVAKGHADLGIVANIIDLAALQAEVIAQDQLVVVVKRTHRIASLPFVTLAEIVDEKFIGLSDAALERHLGERASLLGRKIDYRIRMRSIENVCMMLEAEIGIAVLSASAIESLQRPDLVIVPLQEPWATRQLYVCARDFAALPPRTQLLASFLMGALDSIETGRLQT</sequence>
<dbReference type="PROSITE" id="PS50931">
    <property type="entry name" value="HTH_LYSR"/>
    <property type="match status" value="1"/>
</dbReference>
<dbReference type="AlphaFoldDB" id="A0A345P927"/>
<keyword evidence="3" id="KW-0238">DNA-binding</keyword>
<keyword evidence="2" id="KW-0805">Transcription regulation</keyword>
<evidence type="ECO:0000256" key="1">
    <source>
        <dbReference type="ARBA" id="ARBA00009437"/>
    </source>
</evidence>
<dbReference type="InterPro" id="IPR036388">
    <property type="entry name" value="WH-like_DNA-bd_sf"/>
</dbReference>
<dbReference type="KEGG" id="mbah:HYN46_13665"/>
<dbReference type="FunFam" id="1.10.10.10:FF:000001">
    <property type="entry name" value="LysR family transcriptional regulator"/>
    <property type="match status" value="1"/>
</dbReference>
<dbReference type="SUPFAM" id="SSF53850">
    <property type="entry name" value="Periplasmic binding protein-like II"/>
    <property type="match status" value="1"/>
</dbReference>
<reference evidence="6 7" key="1">
    <citation type="submission" date="2018-07" db="EMBL/GenBank/DDBJ databases">
        <title>Genome sequencing of Moraxellaceae gen. HYN0046.</title>
        <authorList>
            <person name="Kim M."/>
            <person name="Yi H."/>
        </authorList>
    </citation>
    <scope>NUCLEOTIDE SEQUENCE [LARGE SCALE GENOMIC DNA]</scope>
    <source>
        <strain evidence="6 7">HYN0046</strain>
    </source>
</reference>
<keyword evidence="4" id="KW-0804">Transcription</keyword>
<name>A0A345P927_9GAMM</name>